<dbReference type="Proteomes" id="UP000237947">
    <property type="component" value="Chromosome"/>
</dbReference>
<dbReference type="InterPro" id="IPR042099">
    <property type="entry name" value="ANL_N_sf"/>
</dbReference>
<dbReference type="PROSITE" id="PS00455">
    <property type="entry name" value="AMP_BINDING"/>
    <property type="match status" value="1"/>
</dbReference>
<dbReference type="GO" id="GO:0016020">
    <property type="term" value="C:membrane"/>
    <property type="evidence" value="ECO:0007669"/>
    <property type="project" value="TreeGrafter"/>
</dbReference>
<dbReference type="Gene3D" id="3.30.300.30">
    <property type="match status" value="1"/>
</dbReference>
<dbReference type="PANTHER" id="PTHR43272:SF52">
    <property type="entry name" value="AMP-DEPENDENT SYNTHETASE_LIGASE DOMAIN-CONTAINING PROTEIN"/>
    <property type="match status" value="1"/>
</dbReference>
<dbReference type="GO" id="GO:0004467">
    <property type="term" value="F:long-chain fatty acid-CoA ligase activity"/>
    <property type="evidence" value="ECO:0007669"/>
    <property type="project" value="UniProtKB-EC"/>
</dbReference>
<evidence type="ECO:0000259" key="2">
    <source>
        <dbReference type="Pfam" id="PF00501"/>
    </source>
</evidence>
<dbReference type="InterPro" id="IPR000873">
    <property type="entry name" value="AMP-dep_synth/lig_dom"/>
</dbReference>
<dbReference type="InterPro" id="IPR020845">
    <property type="entry name" value="AMP-binding_CS"/>
</dbReference>
<accession>A0A2S0KNZ7</accession>
<protein>
    <submittedName>
        <fullName evidence="3">AMP-dependent synthetase</fullName>
    </submittedName>
</protein>
<name>A0A2S0KNZ7_9FIRM</name>
<organism evidence="3 4">
    <name type="scientific">Fastidiosipila sanguinis</name>
    <dbReference type="NCBI Taxonomy" id="236753"/>
    <lineage>
        <taxon>Bacteria</taxon>
        <taxon>Bacillati</taxon>
        <taxon>Bacillota</taxon>
        <taxon>Clostridia</taxon>
        <taxon>Eubacteriales</taxon>
        <taxon>Oscillospiraceae</taxon>
        <taxon>Fastidiosipila</taxon>
    </lineage>
</organism>
<evidence type="ECO:0000313" key="4">
    <source>
        <dbReference type="Proteomes" id="UP000237947"/>
    </source>
</evidence>
<dbReference type="Pfam" id="PF23562">
    <property type="entry name" value="AMP-binding_C_3"/>
    <property type="match status" value="1"/>
</dbReference>
<dbReference type="Gene3D" id="3.40.50.12780">
    <property type="entry name" value="N-terminal domain of ligase-like"/>
    <property type="match status" value="1"/>
</dbReference>
<dbReference type="EMBL" id="CP027226">
    <property type="protein sequence ID" value="AVM42761.1"/>
    <property type="molecule type" value="Genomic_DNA"/>
</dbReference>
<dbReference type="PANTHER" id="PTHR43272">
    <property type="entry name" value="LONG-CHAIN-FATTY-ACID--COA LIGASE"/>
    <property type="match status" value="1"/>
</dbReference>
<proteinExistence type="predicted"/>
<reference evidence="4" key="1">
    <citation type="submission" date="2018-02" db="EMBL/GenBank/DDBJ databases">
        <authorList>
            <person name="Holder M.E."/>
            <person name="Ajami N.J."/>
            <person name="Petrosino J.F."/>
        </authorList>
    </citation>
    <scope>NUCLEOTIDE SEQUENCE [LARGE SCALE GENOMIC DNA]</scope>
    <source>
        <strain evidence="4">CCUG 47711</strain>
    </source>
</reference>
<dbReference type="SUPFAM" id="SSF56801">
    <property type="entry name" value="Acetyl-CoA synthetase-like"/>
    <property type="match status" value="1"/>
</dbReference>
<sequence>MEKTMFRNDERIYKYPLHQVTELNDLREMAENSAEKYADKNAYFLKDPVALRELDPRSPEAQNFKVNPKDDYRGVSYSEFNNDRLALGTALHNQGLNMNEKVVILSETRYEWYVSYLTTVSGLAVVCPMDIALMDNELENLLNRSEASTIFFTSKQESKLKAIKDNLKFAKHFISYDLPSEETKICLPEGAKLDFFWDLIDEGNLLRDKANFEYDKLPIDREALAVLLFTSGTTSTAKAVMLSHKNLITNVMDSCRMIQFDENDSVLSVLPLHHTYEATAGFLIPHYFGGTVAMCDGLRHITHNMQQAQVTVMIAVPLLLETIHRQVKKKIEADENLEKKFNLAVRVTRFLNKFNIDIRKKVFKNIHDTFGGKLRYIICGGAAVEPQILRELNEWGLNAFQGYGLTEASPIFAVNRPDYHEDAATGLPMPSTEVKIINPDDKGIGEIIGRGPSIMIGYYQDEELTKKAIDEDGFYHTGDYGYIDDRNFVYITGREANIIVTKNGKNIFPEEIESVIQQEHPIIAEIVVFGERDASGEQVITAEVYPNAEIIEKDPNLKGEALTSEKVRKRVREVVNSANLNLVPYKRVKAVELRDEPFPRNTSRKILRNKAQRNVDTVESVKSNN</sequence>
<dbReference type="AlphaFoldDB" id="A0A2S0KNZ7"/>
<dbReference type="InterPro" id="IPR045851">
    <property type="entry name" value="AMP-bd_C_sf"/>
</dbReference>
<keyword evidence="4" id="KW-1185">Reference proteome</keyword>
<dbReference type="Pfam" id="PF00501">
    <property type="entry name" value="AMP-binding"/>
    <property type="match status" value="1"/>
</dbReference>
<dbReference type="KEGG" id="fsa:C5Q98_05845"/>
<feature type="domain" description="AMP-dependent synthetase/ligase" evidence="2">
    <location>
        <begin position="66"/>
        <end position="459"/>
    </location>
</feature>
<evidence type="ECO:0000256" key="1">
    <source>
        <dbReference type="ARBA" id="ARBA00024484"/>
    </source>
</evidence>
<gene>
    <name evidence="3" type="ORF">C5Q98_05845</name>
</gene>
<evidence type="ECO:0000313" key="3">
    <source>
        <dbReference type="EMBL" id="AVM42761.1"/>
    </source>
</evidence>
<comment type="catalytic activity">
    <reaction evidence="1">
        <text>a long-chain fatty acid + ATP + CoA = a long-chain fatty acyl-CoA + AMP + diphosphate</text>
        <dbReference type="Rhea" id="RHEA:15421"/>
        <dbReference type="ChEBI" id="CHEBI:30616"/>
        <dbReference type="ChEBI" id="CHEBI:33019"/>
        <dbReference type="ChEBI" id="CHEBI:57287"/>
        <dbReference type="ChEBI" id="CHEBI:57560"/>
        <dbReference type="ChEBI" id="CHEBI:83139"/>
        <dbReference type="ChEBI" id="CHEBI:456215"/>
        <dbReference type="EC" id="6.2.1.3"/>
    </reaction>
    <physiologicalReaction direction="left-to-right" evidence="1">
        <dbReference type="Rhea" id="RHEA:15422"/>
    </physiologicalReaction>
</comment>